<reference evidence="1" key="2">
    <citation type="journal article" date="2015" name="Fish Shellfish Immunol.">
        <title>Early steps in the European eel (Anguilla anguilla)-Vibrio vulnificus interaction in the gills: Role of the RtxA13 toxin.</title>
        <authorList>
            <person name="Callol A."/>
            <person name="Pajuelo D."/>
            <person name="Ebbesson L."/>
            <person name="Teles M."/>
            <person name="MacKenzie S."/>
            <person name="Amaro C."/>
        </authorList>
    </citation>
    <scope>NUCLEOTIDE SEQUENCE</scope>
</reference>
<sequence length="16" mass="1893">MLRKRFIILALGTVVY</sequence>
<organism evidence="1">
    <name type="scientific">Anguilla anguilla</name>
    <name type="common">European freshwater eel</name>
    <name type="synonym">Muraena anguilla</name>
    <dbReference type="NCBI Taxonomy" id="7936"/>
    <lineage>
        <taxon>Eukaryota</taxon>
        <taxon>Metazoa</taxon>
        <taxon>Chordata</taxon>
        <taxon>Craniata</taxon>
        <taxon>Vertebrata</taxon>
        <taxon>Euteleostomi</taxon>
        <taxon>Actinopterygii</taxon>
        <taxon>Neopterygii</taxon>
        <taxon>Teleostei</taxon>
        <taxon>Anguilliformes</taxon>
        <taxon>Anguillidae</taxon>
        <taxon>Anguilla</taxon>
    </lineage>
</organism>
<dbReference type="EMBL" id="GBXM01050041">
    <property type="protein sequence ID" value="JAH58536.1"/>
    <property type="molecule type" value="Transcribed_RNA"/>
</dbReference>
<evidence type="ECO:0000313" key="1">
    <source>
        <dbReference type="EMBL" id="JAH58536.1"/>
    </source>
</evidence>
<protein>
    <submittedName>
        <fullName evidence="1">Uncharacterized protein</fullName>
    </submittedName>
</protein>
<name>A0A0E9TYB5_ANGAN</name>
<reference evidence="1" key="1">
    <citation type="submission" date="2014-11" db="EMBL/GenBank/DDBJ databases">
        <authorList>
            <person name="Amaro Gonzalez C."/>
        </authorList>
    </citation>
    <scope>NUCLEOTIDE SEQUENCE</scope>
</reference>
<dbReference type="AlphaFoldDB" id="A0A0E9TYB5"/>
<proteinExistence type="predicted"/>
<accession>A0A0E9TYB5</accession>